<dbReference type="InterPro" id="IPR047057">
    <property type="entry name" value="MerR_fam"/>
</dbReference>
<dbReference type="EMBL" id="JACMSE010000002">
    <property type="protein sequence ID" value="MBC2888671.1"/>
    <property type="molecule type" value="Genomic_DNA"/>
</dbReference>
<accession>A0A842JDV4</accession>
<sequence length="280" mass="31062">MRSKELADLAGVSVRTLRHYHAIGLLPEPARHANGYRDYGAEDLARVLRIKRLASLGFPLDQIGSMLDELDVAADGPCTATARLDELDAELAAEIERLEAQRALIAQIKHDHVAPDLPTRGGYLMNLMHDLKREAGYDVSAFEETYDRTALLLASHLYDDDEFAEMKEALVAIGERGLSDAMYAVGQRIDDLTPDASESERAALAEETVDVLLQMLDCFKPENWLRDYNAGEKIVLSYTRSAFNPAQNDVVERVEAAIGRHMYDLLDDSSKKALDPDATS</sequence>
<evidence type="ECO:0000313" key="4">
    <source>
        <dbReference type="Proteomes" id="UP000587396"/>
    </source>
</evidence>
<comment type="caution">
    <text evidence="3">The sequence shown here is derived from an EMBL/GenBank/DDBJ whole genome shotgun (WGS) entry which is preliminary data.</text>
</comment>
<feature type="domain" description="HTH merR-type" evidence="2">
    <location>
        <begin position="1"/>
        <end position="69"/>
    </location>
</feature>
<gene>
    <name evidence="3" type="ORF">H7313_04820</name>
</gene>
<dbReference type="SMART" id="SM00422">
    <property type="entry name" value="HTH_MERR"/>
    <property type="match status" value="1"/>
</dbReference>
<dbReference type="PANTHER" id="PTHR30204">
    <property type="entry name" value="REDOX-CYCLING DRUG-SENSING TRANSCRIPTIONAL ACTIVATOR SOXR"/>
    <property type="match status" value="1"/>
</dbReference>
<dbReference type="RefSeq" id="WP_185904611.1">
    <property type="nucleotide sequence ID" value="NZ_JACMSE010000002.1"/>
</dbReference>
<dbReference type="GO" id="GO:0003677">
    <property type="term" value="F:DNA binding"/>
    <property type="evidence" value="ECO:0007669"/>
    <property type="project" value="UniProtKB-KW"/>
</dbReference>
<reference evidence="3 4" key="1">
    <citation type="submission" date="2020-08" db="EMBL/GenBank/DDBJ databases">
        <authorList>
            <person name="Liu C."/>
            <person name="Sun Q."/>
        </authorList>
    </citation>
    <scope>NUCLEOTIDE SEQUENCE [LARGE SCALE GENOMIC DNA]</scope>
    <source>
        <strain evidence="3 4">N22</strain>
    </source>
</reference>
<dbReference type="PANTHER" id="PTHR30204:SF93">
    <property type="entry name" value="HTH MERR-TYPE DOMAIN-CONTAINING PROTEIN"/>
    <property type="match status" value="1"/>
</dbReference>
<keyword evidence="1" id="KW-0238">DNA-binding</keyword>
<dbReference type="Pfam" id="PF13411">
    <property type="entry name" value="MerR_1"/>
    <property type="match status" value="1"/>
</dbReference>
<dbReference type="AlphaFoldDB" id="A0A842JDV4"/>
<dbReference type="PRINTS" id="PR00040">
    <property type="entry name" value="HTHMERR"/>
</dbReference>
<dbReference type="SUPFAM" id="SSF46955">
    <property type="entry name" value="Putative DNA-binding domain"/>
    <property type="match status" value="1"/>
</dbReference>
<keyword evidence="4" id="KW-1185">Reference proteome</keyword>
<dbReference type="InterPro" id="IPR000551">
    <property type="entry name" value="MerR-type_HTH_dom"/>
</dbReference>
<evidence type="ECO:0000259" key="2">
    <source>
        <dbReference type="PROSITE" id="PS50937"/>
    </source>
</evidence>
<organism evidence="3 4">
    <name type="scientific">Gordonibacter massiliensis</name>
    <name type="common">ex Traore et al. 2017</name>
    <dbReference type="NCBI Taxonomy" id="1841863"/>
    <lineage>
        <taxon>Bacteria</taxon>
        <taxon>Bacillati</taxon>
        <taxon>Actinomycetota</taxon>
        <taxon>Coriobacteriia</taxon>
        <taxon>Eggerthellales</taxon>
        <taxon>Eggerthellaceae</taxon>
        <taxon>Gordonibacter</taxon>
    </lineage>
</organism>
<dbReference type="PROSITE" id="PS50937">
    <property type="entry name" value="HTH_MERR_2"/>
    <property type="match status" value="1"/>
</dbReference>
<dbReference type="CDD" id="cd00592">
    <property type="entry name" value="HTH_MerR-like"/>
    <property type="match status" value="1"/>
</dbReference>
<protein>
    <submittedName>
        <fullName evidence="3">MerR family transcriptional regulator</fullName>
    </submittedName>
</protein>
<dbReference type="GO" id="GO:0003700">
    <property type="term" value="F:DNA-binding transcription factor activity"/>
    <property type="evidence" value="ECO:0007669"/>
    <property type="project" value="InterPro"/>
</dbReference>
<proteinExistence type="predicted"/>
<evidence type="ECO:0000256" key="1">
    <source>
        <dbReference type="ARBA" id="ARBA00023125"/>
    </source>
</evidence>
<dbReference type="InterPro" id="IPR009061">
    <property type="entry name" value="DNA-bd_dom_put_sf"/>
</dbReference>
<dbReference type="Proteomes" id="UP000587396">
    <property type="component" value="Unassembled WGS sequence"/>
</dbReference>
<name>A0A842JDV4_9ACTN</name>
<evidence type="ECO:0000313" key="3">
    <source>
        <dbReference type="EMBL" id="MBC2888671.1"/>
    </source>
</evidence>
<dbReference type="Gene3D" id="1.10.1660.10">
    <property type="match status" value="1"/>
</dbReference>